<dbReference type="InterPro" id="IPR011990">
    <property type="entry name" value="TPR-like_helical_dom_sf"/>
</dbReference>
<dbReference type="RefSeq" id="WP_229486868.1">
    <property type="nucleotide sequence ID" value="NZ_JAIVFQ010000039.1"/>
</dbReference>
<dbReference type="GO" id="GO:0016301">
    <property type="term" value="F:kinase activity"/>
    <property type="evidence" value="ECO:0007669"/>
    <property type="project" value="UniProtKB-KW"/>
</dbReference>
<gene>
    <name evidence="12" type="ORF">LC586_22400</name>
</gene>
<dbReference type="SUPFAM" id="SSF48452">
    <property type="entry name" value="TPR-like"/>
    <property type="match status" value="1"/>
</dbReference>
<dbReference type="PROSITE" id="PS50005">
    <property type="entry name" value="TPR"/>
    <property type="match status" value="3"/>
</dbReference>
<evidence type="ECO:0000256" key="1">
    <source>
        <dbReference type="ARBA" id="ARBA00012513"/>
    </source>
</evidence>
<dbReference type="InterPro" id="IPR019734">
    <property type="entry name" value="TPR_rpt"/>
</dbReference>
<evidence type="ECO:0000256" key="9">
    <source>
        <dbReference type="PROSITE-ProRule" id="PRU00339"/>
    </source>
</evidence>
<keyword evidence="13" id="KW-1185">Reference proteome</keyword>
<dbReference type="NCBIfam" id="NF045510">
    <property type="entry name" value="4Cys_prefix_kin"/>
    <property type="match status" value="1"/>
</dbReference>
<dbReference type="InterPro" id="IPR008271">
    <property type="entry name" value="Ser/Thr_kinase_AS"/>
</dbReference>
<keyword evidence="10" id="KW-0812">Transmembrane</keyword>
<dbReference type="PANTHER" id="PTHR24363:SF0">
    <property type="entry name" value="SERINE_THREONINE KINASE LIKE DOMAIN CONTAINING 1"/>
    <property type="match status" value="1"/>
</dbReference>
<dbReference type="InterPro" id="IPR000719">
    <property type="entry name" value="Prot_kinase_dom"/>
</dbReference>
<dbReference type="PROSITE" id="PS00108">
    <property type="entry name" value="PROTEIN_KINASE_ST"/>
    <property type="match status" value="1"/>
</dbReference>
<keyword evidence="4" id="KW-0547">Nucleotide-binding</keyword>
<comment type="catalytic activity">
    <reaction evidence="8">
        <text>L-seryl-[protein] + ATP = O-phospho-L-seryl-[protein] + ADP + H(+)</text>
        <dbReference type="Rhea" id="RHEA:17989"/>
        <dbReference type="Rhea" id="RHEA-COMP:9863"/>
        <dbReference type="Rhea" id="RHEA-COMP:11604"/>
        <dbReference type="ChEBI" id="CHEBI:15378"/>
        <dbReference type="ChEBI" id="CHEBI:29999"/>
        <dbReference type="ChEBI" id="CHEBI:30616"/>
        <dbReference type="ChEBI" id="CHEBI:83421"/>
        <dbReference type="ChEBI" id="CHEBI:456216"/>
        <dbReference type="EC" id="2.7.11.1"/>
    </reaction>
</comment>
<dbReference type="Gene3D" id="1.25.40.10">
    <property type="entry name" value="Tetratricopeptide repeat domain"/>
    <property type="match status" value="2"/>
</dbReference>
<feature type="repeat" description="TPR" evidence="9">
    <location>
        <begin position="530"/>
        <end position="563"/>
    </location>
</feature>
<keyword evidence="9" id="KW-0802">TPR repeat</keyword>
<feature type="domain" description="Protein kinase" evidence="11">
    <location>
        <begin position="49"/>
        <end position="316"/>
    </location>
</feature>
<dbReference type="Gene3D" id="1.10.510.10">
    <property type="entry name" value="Transferase(Phosphotransferase) domain 1"/>
    <property type="match status" value="1"/>
</dbReference>
<keyword evidence="10" id="KW-0472">Membrane</keyword>
<evidence type="ECO:0000256" key="8">
    <source>
        <dbReference type="ARBA" id="ARBA00048679"/>
    </source>
</evidence>
<feature type="transmembrane region" description="Helical" evidence="10">
    <location>
        <begin position="336"/>
        <end position="359"/>
    </location>
</feature>
<keyword evidence="5 12" id="KW-0418">Kinase</keyword>
<keyword evidence="10" id="KW-1133">Transmembrane helix</keyword>
<organism evidence="12 13">
    <name type="scientific">Nostoc favosum CHAB5714</name>
    <dbReference type="NCBI Taxonomy" id="2780399"/>
    <lineage>
        <taxon>Bacteria</taxon>
        <taxon>Bacillati</taxon>
        <taxon>Cyanobacteriota</taxon>
        <taxon>Cyanophyceae</taxon>
        <taxon>Nostocales</taxon>
        <taxon>Nostocaceae</taxon>
        <taxon>Nostoc</taxon>
        <taxon>Nostoc favosum</taxon>
    </lineage>
</organism>
<keyword evidence="6" id="KW-0067">ATP-binding</keyword>
<comment type="catalytic activity">
    <reaction evidence="7">
        <text>L-threonyl-[protein] + ATP = O-phospho-L-threonyl-[protein] + ADP + H(+)</text>
        <dbReference type="Rhea" id="RHEA:46608"/>
        <dbReference type="Rhea" id="RHEA-COMP:11060"/>
        <dbReference type="Rhea" id="RHEA-COMP:11605"/>
        <dbReference type="ChEBI" id="CHEBI:15378"/>
        <dbReference type="ChEBI" id="CHEBI:30013"/>
        <dbReference type="ChEBI" id="CHEBI:30616"/>
        <dbReference type="ChEBI" id="CHEBI:61977"/>
        <dbReference type="ChEBI" id="CHEBI:456216"/>
        <dbReference type="EC" id="2.7.11.1"/>
    </reaction>
</comment>
<evidence type="ECO:0000256" key="3">
    <source>
        <dbReference type="ARBA" id="ARBA00022679"/>
    </source>
</evidence>
<dbReference type="SMART" id="SM00028">
    <property type="entry name" value="TPR"/>
    <property type="match status" value="6"/>
</dbReference>
<proteinExistence type="predicted"/>
<accession>A0ABS8ICV6</accession>
<dbReference type="PANTHER" id="PTHR24363">
    <property type="entry name" value="SERINE/THREONINE PROTEIN KINASE"/>
    <property type="match status" value="1"/>
</dbReference>
<dbReference type="Pfam" id="PF00069">
    <property type="entry name" value="Pkinase"/>
    <property type="match status" value="1"/>
</dbReference>
<dbReference type="InterPro" id="IPR011009">
    <property type="entry name" value="Kinase-like_dom_sf"/>
</dbReference>
<evidence type="ECO:0000259" key="11">
    <source>
        <dbReference type="PROSITE" id="PS50011"/>
    </source>
</evidence>
<evidence type="ECO:0000256" key="5">
    <source>
        <dbReference type="ARBA" id="ARBA00022777"/>
    </source>
</evidence>
<keyword evidence="2" id="KW-0723">Serine/threonine-protein kinase</keyword>
<dbReference type="EMBL" id="JAIVFQ010000039">
    <property type="protein sequence ID" value="MCC5601881.1"/>
    <property type="molecule type" value="Genomic_DNA"/>
</dbReference>
<dbReference type="Pfam" id="PF13432">
    <property type="entry name" value="TPR_16"/>
    <property type="match status" value="1"/>
</dbReference>
<dbReference type="SMART" id="SM00220">
    <property type="entry name" value="S_TKc"/>
    <property type="match status" value="1"/>
</dbReference>
<dbReference type="SUPFAM" id="SSF56112">
    <property type="entry name" value="Protein kinase-like (PK-like)"/>
    <property type="match status" value="1"/>
</dbReference>
<evidence type="ECO:0000313" key="13">
    <source>
        <dbReference type="Proteomes" id="UP001199525"/>
    </source>
</evidence>
<keyword evidence="3" id="KW-0808">Transferase</keyword>
<evidence type="ECO:0000256" key="6">
    <source>
        <dbReference type="ARBA" id="ARBA00022840"/>
    </source>
</evidence>
<reference evidence="12 13" key="1">
    <citation type="journal article" date="2021" name="Microorganisms">
        <title>Genome Evolution of Filamentous Cyanobacterium Nostoc Species: From Facultative Symbiosis to Free Living.</title>
        <authorList>
            <person name="Huo D."/>
            <person name="Li H."/>
            <person name="Cai F."/>
            <person name="Guo X."/>
            <person name="Qiao Z."/>
            <person name="Wang W."/>
            <person name="Yu G."/>
            <person name="Li R."/>
        </authorList>
    </citation>
    <scope>NUCLEOTIDE SEQUENCE [LARGE SCALE GENOMIC DNA]</scope>
    <source>
        <strain evidence="12 13">CHAB 5714</strain>
    </source>
</reference>
<evidence type="ECO:0000256" key="10">
    <source>
        <dbReference type="SAM" id="Phobius"/>
    </source>
</evidence>
<dbReference type="Pfam" id="PF13181">
    <property type="entry name" value="TPR_8"/>
    <property type="match status" value="1"/>
</dbReference>
<dbReference type="EC" id="2.7.11.1" evidence="1"/>
<evidence type="ECO:0000313" key="12">
    <source>
        <dbReference type="EMBL" id="MCC5601881.1"/>
    </source>
</evidence>
<protein>
    <recommendedName>
        <fullName evidence="1">non-specific serine/threonine protein kinase</fullName>
        <ecNumber evidence="1">2.7.11.1</ecNumber>
    </recommendedName>
</protein>
<dbReference type="CDD" id="cd14014">
    <property type="entry name" value="STKc_PknB_like"/>
    <property type="match status" value="1"/>
</dbReference>
<evidence type="ECO:0000256" key="2">
    <source>
        <dbReference type="ARBA" id="ARBA00022527"/>
    </source>
</evidence>
<dbReference type="PROSITE" id="PS50011">
    <property type="entry name" value="PROTEIN_KINASE_DOM"/>
    <property type="match status" value="1"/>
</dbReference>
<evidence type="ECO:0000256" key="4">
    <source>
        <dbReference type="ARBA" id="ARBA00022741"/>
    </source>
</evidence>
<sequence>MSSYCINPLCDHRQNPDDTEHCLSCGTLLLINDRIRLVKPLRPLTDDPFNYFEVFEVDDAGTRWNPVRKQRVIKVLKWKSPKLVKLIEQESLTLQLIQHPNIPESTLDDFFTFVPKNSPLTLRCLVMDKFEGQNLEQWIEFNGKISQSLALEWLKQLVEILDTVHRSNFFHRDIKPSNIVLQPSGQLALVDFGTARRVTDTYLAKVSGSGGTSAGREGIYEITSVITPCYTPIEQINGRAVPQSDFFSLGCTFVNLVTATPLSNLPTEEKTGNLIWRKDAPQIDKPFADFIDELMAPLPGQRPQTTEVILQRLENLPKQIKNYRLANSNIFKYSKYTLMVLGFVGGVFLSIPLAANYLVAQGQKLEAANNSQSAQEYFDSAIKINPQVKNSISKFYFDKASRSTQKLRSAKKYYELSIKYNNQDVDTYNNLAFVCQLLNEFECVTTNYEKALKLKPDSWSGHYGLGTFYDDQGKKDLAEQQYQLAIKSNSQAIPVINNLSRLKNLKGDYNAAIALALQGLQKTKEPKLQAALYKNLGWAKLEQKKLSQAKEYLEKAGELDPQRADTYCLLAQVQEALGDNDNSWLNWEACLILESKVPEVFRWRGDVLQRIRLKPDSPQIGTNP</sequence>
<dbReference type="Proteomes" id="UP001199525">
    <property type="component" value="Unassembled WGS sequence"/>
</dbReference>
<evidence type="ECO:0000256" key="7">
    <source>
        <dbReference type="ARBA" id="ARBA00047899"/>
    </source>
</evidence>
<name>A0ABS8ICV6_9NOSO</name>
<feature type="repeat" description="TPR" evidence="9">
    <location>
        <begin position="355"/>
        <end position="388"/>
    </location>
</feature>
<comment type="caution">
    <text evidence="12">The sequence shown here is derived from an EMBL/GenBank/DDBJ whole genome shotgun (WGS) entry which is preliminary data.</text>
</comment>
<feature type="repeat" description="TPR" evidence="9">
    <location>
        <begin position="425"/>
        <end position="458"/>
    </location>
</feature>